<dbReference type="Pfam" id="PF07859">
    <property type="entry name" value="Abhydrolase_3"/>
    <property type="match status" value="1"/>
</dbReference>
<sequence>MYNMAVAHRIQSFARDKRYKRAVFYGAYWEVLHFPVHQPKFGRTCHALHKGQGTIEVAKNASSGFQICQTLRQCRPALCGFERFHAVFKTINDNNFEAAILVPRSIPFGQTTNSPLLAHFHGGALMQGTILEPCFLSLWPLELAETENAIIVSPAYRLLPEAKGTEILDDVRDFWIWVHSKLPAIIADKWPHITVNLGRVACFGESAGGYLTLQSAMLFPEAKIKVALPQYAAMYPDIKQYNEALPISADEKAQASAGLDKYMSTIRPGAIRLTAPFPEFSPIVQNTIQSQRHRELLGDDKRMTLDYGLKTVKYLPPIWYLQGTDDKIVRPGSSYPSQVACAASNELIDRLRKSHPETPLLYSVQPGDHGFDSPYGLATPYIAEGIEFVRRYW</sequence>
<dbReference type="Proteomes" id="UP001465668">
    <property type="component" value="Unassembled WGS sequence"/>
</dbReference>
<evidence type="ECO:0000313" key="3">
    <source>
        <dbReference type="Proteomes" id="UP001465668"/>
    </source>
</evidence>
<dbReference type="InterPro" id="IPR029058">
    <property type="entry name" value="AB_hydrolase_fold"/>
</dbReference>
<accession>A0ABR2Y218</accession>
<dbReference type="PANTHER" id="PTHR23024:SF24">
    <property type="entry name" value="ALPHA_BETA HYDROLASE FOLD-3 DOMAIN-CONTAINING PROTEIN"/>
    <property type="match status" value="1"/>
</dbReference>
<dbReference type="EMBL" id="JARVKM010000007">
    <property type="protein sequence ID" value="KAK9780130.1"/>
    <property type="molecule type" value="Genomic_DNA"/>
</dbReference>
<gene>
    <name evidence="2" type="ORF">SCAR479_02767</name>
</gene>
<dbReference type="Gene3D" id="3.40.50.1820">
    <property type="entry name" value="alpha/beta hydrolase"/>
    <property type="match status" value="1"/>
</dbReference>
<evidence type="ECO:0000313" key="2">
    <source>
        <dbReference type="EMBL" id="KAK9780130.1"/>
    </source>
</evidence>
<organism evidence="2 3">
    <name type="scientific">Seiridium cardinale</name>
    <dbReference type="NCBI Taxonomy" id="138064"/>
    <lineage>
        <taxon>Eukaryota</taxon>
        <taxon>Fungi</taxon>
        <taxon>Dikarya</taxon>
        <taxon>Ascomycota</taxon>
        <taxon>Pezizomycotina</taxon>
        <taxon>Sordariomycetes</taxon>
        <taxon>Xylariomycetidae</taxon>
        <taxon>Amphisphaeriales</taxon>
        <taxon>Sporocadaceae</taxon>
        <taxon>Seiridium</taxon>
    </lineage>
</organism>
<protein>
    <submittedName>
        <fullName evidence="2">Alpha/beta-hydrolase</fullName>
    </submittedName>
</protein>
<proteinExistence type="predicted"/>
<dbReference type="SUPFAM" id="SSF53474">
    <property type="entry name" value="alpha/beta-Hydrolases"/>
    <property type="match status" value="1"/>
</dbReference>
<feature type="domain" description="Alpha/beta hydrolase fold-3" evidence="1">
    <location>
        <begin position="118"/>
        <end position="265"/>
    </location>
</feature>
<dbReference type="PANTHER" id="PTHR23024">
    <property type="entry name" value="ARYLACETAMIDE DEACETYLASE"/>
    <property type="match status" value="1"/>
</dbReference>
<reference evidence="2 3" key="1">
    <citation type="submission" date="2024-02" db="EMBL/GenBank/DDBJ databases">
        <title>First draft genome assembly of two strains of Seiridium cardinale.</title>
        <authorList>
            <person name="Emiliani G."/>
            <person name="Scali E."/>
        </authorList>
    </citation>
    <scope>NUCLEOTIDE SEQUENCE [LARGE SCALE GENOMIC DNA]</scope>
    <source>
        <strain evidence="2 3">BM-138-000479</strain>
    </source>
</reference>
<keyword evidence="3" id="KW-1185">Reference proteome</keyword>
<dbReference type="InterPro" id="IPR050466">
    <property type="entry name" value="Carboxylest/Gibb_receptor"/>
</dbReference>
<dbReference type="InterPro" id="IPR013094">
    <property type="entry name" value="AB_hydrolase_3"/>
</dbReference>
<evidence type="ECO:0000259" key="1">
    <source>
        <dbReference type="Pfam" id="PF07859"/>
    </source>
</evidence>
<name>A0ABR2Y218_9PEZI</name>
<comment type="caution">
    <text evidence="2">The sequence shown here is derived from an EMBL/GenBank/DDBJ whole genome shotgun (WGS) entry which is preliminary data.</text>
</comment>